<dbReference type="RefSeq" id="WP_165100476.1">
    <property type="nucleotide sequence ID" value="NZ_CP049056.1"/>
</dbReference>
<accession>A0A7L5BYD7</accession>
<protein>
    <submittedName>
        <fullName evidence="5">5-oxoprolinase subunit PxpB</fullName>
        <ecNumber evidence="5">3.5.2.9</ecNumber>
    </submittedName>
</protein>
<dbReference type="Pfam" id="PF02682">
    <property type="entry name" value="CT_C_D"/>
    <property type="match status" value="1"/>
</dbReference>
<evidence type="ECO:0000313" key="6">
    <source>
        <dbReference type="Proteomes" id="UP000503336"/>
    </source>
</evidence>
<dbReference type="EC" id="3.5.2.9" evidence="5"/>
<dbReference type="Gene3D" id="2.40.100.10">
    <property type="entry name" value="Cyclophilin-like"/>
    <property type="match status" value="1"/>
</dbReference>
<dbReference type="PANTHER" id="PTHR34698">
    <property type="entry name" value="5-OXOPROLINASE SUBUNIT B"/>
    <property type="match status" value="1"/>
</dbReference>
<gene>
    <name evidence="5" type="primary">pxpB</name>
    <name evidence="5" type="ORF">G5B40_15765</name>
</gene>
<dbReference type="InterPro" id="IPR003833">
    <property type="entry name" value="CT_C_D"/>
</dbReference>
<dbReference type="Gene3D" id="3.30.1360.40">
    <property type="match status" value="1"/>
</dbReference>
<dbReference type="InterPro" id="IPR029000">
    <property type="entry name" value="Cyclophilin-like_dom_sf"/>
</dbReference>
<dbReference type="InterPro" id="IPR010016">
    <property type="entry name" value="PxpB"/>
</dbReference>
<dbReference type="SMART" id="SM00796">
    <property type="entry name" value="AHS1"/>
    <property type="match status" value="1"/>
</dbReference>
<organism evidence="5 6">
    <name type="scientific">Pikeienuella piscinae</name>
    <dbReference type="NCBI Taxonomy" id="2748098"/>
    <lineage>
        <taxon>Bacteria</taxon>
        <taxon>Pseudomonadati</taxon>
        <taxon>Pseudomonadota</taxon>
        <taxon>Alphaproteobacteria</taxon>
        <taxon>Rhodobacterales</taxon>
        <taxon>Paracoccaceae</taxon>
        <taxon>Pikeienuella</taxon>
    </lineage>
</organism>
<feature type="domain" description="Carboxyltransferase" evidence="4">
    <location>
        <begin position="5"/>
        <end position="205"/>
    </location>
</feature>
<evidence type="ECO:0000259" key="4">
    <source>
        <dbReference type="SMART" id="SM00796"/>
    </source>
</evidence>
<dbReference type="GO" id="GO:0017168">
    <property type="term" value="F:5-oxoprolinase (ATP-hydrolyzing) activity"/>
    <property type="evidence" value="ECO:0007669"/>
    <property type="project" value="UniProtKB-EC"/>
</dbReference>
<dbReference type="SUPFAM" id="SSF50891">
    <property type="entry name" value="Cyclophilin-like"/>
    <property type="match status" value="1"/>
</dbReference>
<dbReference type="SUPFAM" id="SSF160467">
    <property type="entry name" value="PH0987 N-terminal domain-like"/>
    <property type="match status" value="1"/>
</dbReference>
<evidence type="ECO:0000256" key="2">
    <source>
        <dbReference type="ARBA" id="ARBA00022801"/>
    </source>
</evidence>
<proteinExistence type="predicted"/>
<sequence>MSNEIRYLPSGDCALTIEFGDRVDRSLSARAMALRRALERGSIEGVIETVPTFRSLMVHYDPLVISGARLRAQIEVLATDEAEAEAEGRAVTLPVVYGGSHGPDLEDVAKAGGVTAEAAAKLHSDITHYVYMMGFAPGHPYLGDLPKELTLPRRKTPRTRIPAGTVAIAVGQTVIYPFESPGGWRAIGRTPAVLFDIRRDPPSLLRAGDHVRFRPIEVDEYDHLLSRPAAERVEIAGDSA</sequence>
<dbReference type="NCBIfam" id="TIGR00370">
    <property type="entry name" value="5-oxoprolinase subunit PxpB"/>
    <property type="match status" value="1"/>
</dbReference>
<keyword evidence="3" id="KW-0067">ATP-binding</keyword>
<keyword evidence="2 5" id="KW-0378">Hydrolase</keyword>
<dbReference type="AlphaFoldDB" id="A0A7L5BYD7"/>
<name>A0A7L5BYD7_9RHOB</name>
<dbReference type="Proteomes" id="UP000503336">
    <property type="component" value="Chromosome"/>
</dbReference>
<keyword evidence="6" id="KW-1185">Reference proteome</keyword>
<dbReference type="KEGG" id="hdh:G5B40_15765"/>
<evidence type="ECO:0000256" key="1">
    <source>
        <dbReference type="ARBA" id="ARBA00022741"/>
    </source>
</evidence>
<dbReference type="GO" id="GO:0005524">
    <property type="term" value="F:ATP binding"/>
    <property type="evidence" value="ECO:0007669"/>
    <property type="project" value="UniProtKB-KW"/>
</dbReference>
<evidence type="ECO:0000313" key="5">
    <source>
        <dbReference type="EMBL" id="QIE56762.1"/>
    </source>
</evidence>
<keyword evidence="1" id="KW-0547">Nucleotide-binding</keyword>
<evidence type="ECO:0000256" key="3">
    <source>
        <dbReference type="ARBA" id="ARBA00022840"/>
    </source>
</evidence>
<reference evidence="5 6" key="1">
    <citation type="submission" date="2020-02" db="EMBL/GenBank/DDBJ databases">
        <title>complete genome sequence of Rhodobacteraceae bacterium.</title>
        <authorList>
            <person name="Park J."/>
            <person name="Kim Y.-S."/>
            <person name="Kim K.-H."/>
        </authorList>
    </citation>
    <scope>NUCLEOTIDE SEQUENCE [LARGE SCALE GENOMIC DNA]</scope>
    <source>
        <strain evidence="5 6">RR4-56</strain>
    </source>
</reference>
<dbReference type="PANTHER" id="PTHR34698:SF2">
    <property type="entry name" value="5-OXOPROLINASE SUBUNIT B"/>
    <property type="match status" value="1"/>
</dbReference>
<dbReference type="EMBL" id="CP049056">
    <property type="protein sequence ID" value="QIE56762.1"/>
    <property type="molecule type" value="Genomic_DNA"/>
</dbReference>